<reference evidence="2 3" key="1">
    <citation type="submission" date="2018-09" db="EMBL/GenBank/DDBJ databases">
        <title>YIM 75507 draft genome.</title>
        <authorList>
            <person name="Tang S."/>
            <person name="Feng Y."/>
        </authorList>
    </citation>
    <scope>NUCLEOTIDE SEQUENCE [LARGE SCALE GENOMIC DNA]</scope>
    <source>
        <strain evidence="2 3">YIM 75507</strain>
    </source>
</reference>
<evidence type="ECO:0000313" key="3">
    <source>
        <dbReference type="Proteomes" id="UP000265768"/>
    </source>
</evidence>
<dbReference type="Pfam" id="PF19054">
    <property type="entry name" value="DUF5753"/>
    <property type="match status" value="1"/>
</dbReference>
<comment type="caution">
    <text evidence="2">The sequence shown here is derived from an EMBL/GenBank/DDBJ whole genome shotgun (WGS) entry which is preliminary data.</text>
</comment>
<evidence type="ECO:0000259" key="1">
    <source>
        <dbReference type="Pfam" id="PF19054"/>
    </source>
</evidence>
<keyword evidence="3" id="KW-1185">Reference proteome</keyword>
<accession>A0A3A4ATG4</accession>
<name>A0A3A4ATG4_9ACTN</name>
<sequence>MSPTTSRSAPPPTSPKDTAALLDVYQVDAGDRSELLELARTGRRKGWWTAYGDLLPEYATYIGLEAEATFIRSFDAVTINGLMQTEDYAREIIRSAVMGLSSPAEVERRVKVRITRQSVVTRDDDPLRLWSVIDEHALRRPVGSPQIMEAQYAKLLKMTERDNVGVQVLPASVGAHPGTAGMFTILEFGELRDPDVVYVEAMTSSLFVESDPDVYMHALAFDHLRSKAMSPEESPP</sequence>
<protein>
    <submittedName>
        <fullName evidence="2">XRE family transcriptional regulator</fullName>
    </submittedName>
</protein>
<evidence type="ECO:0000313" key="2">
    <source>
        <dbReference type="EMBL" id="RJL32673.1"/>
    </source>
</evidence>
<proteinExistence type="predicted"/>
<dbReference type="InterPro" id="IPR043917">
    <property type="entry name" value="DUF5753"/>
</dbReference>
<dbReference type="Proteomes" id="UP000265768">
    <property type="component" value="Unassembled WGS sequence"/>
</dbReference>
<gene>
    <name evidence="2" type="ORF">D5H75_14335</name>
</gene>
<dbReference type="EMBL" id="QZEY01000004">
    <property type="protein sequence ID" value="RJL32673.1"/>
    <property type="molecule type" value="Genomic_DNA"/>
</dbReference>
<feature type="domain" description="DUF5753" evidence="1">
    <location>
        <begin position="59"/>
        <end position="234"/>
    </location>
</feature>
<organism evidence="2 3">
    <name type="scientific">Bailinhaonella thermotolerans</name>
    <dbReference type="NCBI Taxonomy" id="1070861"/>
    <lineage>
        <taxon>Bacteria</taxon>
        <taxon>Bacillati</taxon>
        <taxon>Actinomycetota</taxon>
        <taxon>Actinomycetes</taxon>
        <taxon>Streptosporangiales</taxon>
        <taxon>Streptosporangiaceae</taxon>
        <taxon>Bailinhaonella</taxon>
    </lineage>
</organism>
<dbReference type="AlphaFoldDB" id="A0A3A4ATG4"/>